<dbReference type="InterPro" id="IPR031779">
    <property type="entry name" value="Psy3"/>
</dbReference>
<gene>
    <name evidence="1" type="ORF">RNJ44_03482</name>
</gene>
<reference evidence="1 2" key="1">
    <citation type="submission" date="2024-05" db="EMBL/GenBank/DDBJ databases">
        <title>Long read based assembly of the Candida bracarensis genome reveals expanded adhesin content.</title>
        <authorList>
            <person name="Marcet-Houben M."/>
            <person name="Ksiezopolska E."/>
            <person name="Gabaldon T."/>
        </authorList>
    </citation>
    <scope>NUCLEOTIDE SEQUENCE [LARGE SCALE GENOMIC DNA]</scope>
    <source>
        <strain evidence="1 2">CBM6</strain>
    </source>
</reference>
<dbReference type="CDD" id="cd19480">
    <property type="entry name" value="Psy3"/>
    <property type="match status" value="1"/>
</dbReference>
<dbReference type="Proteomes" id="UP001623330">
    <property type="component" value="Unassembled WGS sequence"/>
</dbReference>
<evidence type="ECO:0000313" key="1">
    <source>
        <dbReference type="EMBL" id="KAL3233442.1"/>
    </source>
</evidence>
<accession>A0ABR4NX87</accession>
<name>A0ABR4NX87_9SACH</name>
<sequence length="221" mass="24763">MEVLKNCRVYPLSNYCSAEEHLFELPREIGAQGSGFRHVHLVEHSFRLTEAKTKLVEANIDSGAGLVVVIDVISCWKKRLGGRANVCYLNSGSTCHMEGLINFLSQLVENPLEALRRCNCKATFTQASIQGIVIDNLSYTQTPGSLRDFNILFKLLRTLRTTYGCWSLTTSYGLEYYNGIESLTSAAYTTGTTYTKIPHSYIKEMDSVIMRDTPGTMHTLK</sequence>
<dbReference type="EMBL" id="JBEVYD010000004">
    <property type="protein sequence ID" value="KAL3233442.1"/>
    <property type="molecule type" value="Genomic_DNA"/>
</dbReference>
<evidence type="ECO:0000313" key="2">
    <source>
        <dbReference type="Proteomes" id="UP001623330"/>
    </source>
</evidence>
<organism evidence="1 2">
    <name type="scientific">Nakaseomyces bracarensis</name>
    <dbReference type="NCBI Taxonomy" id="273131"/>
    <lineage>
        <taxon>Eukaryota</taxon>
        <taxon>Fungi</taxon>
        <taxon>Dikarya</taxon>
        <taxon>Ascomycota</taxon>
        <taxon>Saccharomycotina</taxon>
        <taxon>Saccharomycetes</taxon>
        <taxon>Saccharomycetales</taxon>
        <taxon>Saccharomycetaceae</taxon>
        <taxon>Nakaseomyces</taxon>
    </lineage>
</organism>
<protein>
    <submittedName>
        <fullName evidence="1">Platinum sensitivity protein 3</fullName>
    </submittedName>
</protein>
<dbReference type="InterPro" id="IPR027417">
    <property type="entry name" value="P-loop_NTPase"/>
</dbReference>
<keyword evidence="2" id="KW-1185">Reference proteome</keyword>
<dbReference type="Gene3D" id="3.40.50.300">
    <property type="entry name" value="P-loop containing nucleotide triphosphate hydrolases"/>
    <property type="match status" value="1"/>
</dbReference>
<dbReference type="Pfam" id="PF16836">
    <property type="entry name" value="PSY3"/>
    <property type="match status" value="1"/>
</dbReference>
<comment type="caution">
    <text evidence="1">The sequence shown here is derived from an EMBL/GenBank/DDBJ whole genome shotgun (WGS) entry which is preliminary data.</text>
</comment>
<proteinExistence type="predicted"/>